<evidence type="ECO:0000256" key="2">
    <source>
        <dbReference type="RuleBase" id="RU000461"/>
    </source>
</evidence>
<dbReference type="PANTHER" id="PTHR46696:SF4">
    <property type="entry name" value="BIOTIN BIOSYNTHESIS CYTOCHROME P450"/>
    <property type="match status" value="1"/>
</dbReference>
<dbReference type="InterPro" id="IPR002397">
    <property type="entry name" value="Cyt_P450_B"/>
</dbReference>
<dbReference type="InterPro" id="IPR001128">
    <property type="entry name" value="Cyt_P450"/>
</dbReference>
<dbReference type="SUPFAM" id="SSF48264">
    <property type="entry name" value="Cytochrome P450"/>
    <property type="match status" value="1"/>
</dbReference>
<dbReference type="InterPro" id="IPR036396">
    <property type="entry name" value="Cyt_P450_sf"/>
</dbReference>
<comment type="caution">
    <text evidence="3">The sequence shown here is derived from an EMBL/GenBank/DDBJ whole genome shotgun (WGS) entry which is preliminary data.</text>
</comment>
<accession>A0ABP8ZNT9</accession>
<protein>
    <submittedName>
        <fullName evidence="3">Cytochrome P450</fullName>
    </submittedName>
</protein>
<dbReference type="PANTHER" id="PTHR46696">
    <property type="entry name" value="P450, PUTATIVE (EUROFUNG)-RELATED"/>
    <property type="match status" value="1"/>
</dbReference>
<dbReference type="PRINTS" id="PR00359">
    <property type="entry name" value="BP450"/>
</dbReference>
<keyword evidence="2" id="KW-0503">Monooxygenase</keyword>
<keyword evidence="2" id="KW-0479">Metal-binding</keyword>
<dbReference type="Gene3D" id="1.10.630.10">
    <property type="entry name" value="Cytochrome P450"/>
    <property type="match status" value="1"/>
</dbReference>
<dbReference type="Pfam" id="PF00067">
    <property type="entry name" value="p450"/>
    <property type="match status" value="1"/>
</dbReference>
<dbReference type="InterPro" id="IPR017972">
    <property type="entry name" value="Cyt_P450_CS"/>
</dbReference>
<dbReference type="Proteomes" id="UP001501147">
    <property type="component" value="Unassembled WGS sequence"/>
</dbReference>
<evidence type="ECO:0000313" key="3">
    <source>
        <dbReference type="EMBL" id="GAA4760766.1"/>
    </source>
</evidence>
<name>A0ABP8ZNT9_9ACTN</name>
<evidence type="ECO:0000256" key="1">
    <source>
        <dbReference type="ARBA" id="ARBA00010617"/>
    </source>
</evidence>
<dbReference type="PROSITE" id="PS00086">
    <property type="entry name" value="CYTOCHROME_P450"/>
    <property type="match status" value="1"/>
</dbReference>
<comment type="similarity">
    <text evidence="1 2">Belongs to the cytochrome P450 family.</text>
</comment>
<keyword evidence="4" id="KW-1185">Reference proteome</keyword>
<keyword evidence="2" id="KW-0349">Heme</keyword>
<evidence type="ECO:0000313" key="4">
    <source>
        <dbReference type="Proteomes" id="UP001501147"/>
    </source>
</evidence>
<organism evidence="3 4">
    <name type="scientific">Streptomyces sanyensis</name>
    <dbReference type="NCBI Taxonomy" id="568869"/>
    <lineage>
        <taxon>Bacteria</taxon>
        <taxon>Bacillati</taxon>
        <taxon>Actinomycetota</taxon>
        <taxon>Actinomycetes</taxon>
        <taxon>Kitasatosporales</taxon>
        <taxon>Streptomycetaceae</taxon>
        <taxon>Streptomyces</taxon>
    </lineage>
</organism>
<dbReference type="EMBL" id="BAABJV010000001">
    <property type="protein sequence ID" value="GAA4760766.1"/>
    <property type="molecule type" value="Genomic_DNA"/>
</dbReference>
<dbReference type="RefSeq" id="WP_345608393.1">
    <property type="nucleotide sequence ID" value="NZ_BAABJV010000001.1"/>
</dbReference>
<keyword evidence="2" id="KW-0408">Iron</keyword>
<proteinExistence type="inferred from homology"/>
<keyword evidence="2" id="KW-0560">Oxidoreductase</keyword>
<reference evidence="4" key="1">
    <citation type="journal article" date="2019" name="Int. J. Syst. Evol. Microbiol.">
        <title>The Global Catalogue of Microorganisms (GCM) 10K type strain sequencing project: providing services to taxonomists for standard genome sequencing and annotation.</title>
        <authorList>
            <consortium name="The Broad Institute Genomics Platform"/>
            <consortium name="The Broad Institute Genome Sequencing Center for Infectious Disease"/>
            <person name="Wu L."/>
            <person name="Ma J."/>
        </authorList>
    </citation>
    <scope>NUCLEOTIDE SEQUENCE [LARGE SCALE GENOMIC DNA]</scope>
    <source>
        <strain evidence="4">JCM 18324</strain>
    </source>
</reference>
<gene>
    <name evidence="3" type="ORF">GCM10023329_02430</name>
</gene>
<sequence length="415" mass="45885">MRITSPDRDARVPLAGVDLYDPVPYRDACQHTLWQTLREEAPVWWQKAPNGTGFWNFTRHADVDQLLKDHRRFSSEDGTILSSVGVGDAATGKTMTVTDPPRHAQLRNPVMQKLGRAMIRRCTEQLRAEVGGVVAPLLADRKGDFVGLMHSLPMAMLAPMMGIPEELREEIAHWSAVSIAPDEPGLTGGLDAHTAAREAHVHLLDLFGAAIRMRAGDPGDDVMTALTGLLLDGEPLTEWHVALNYYSLMMGAHATTPHVAGHIVTALVERPHLWSQVRADPSLIPALVDEGTRWTSPTHHLVRRADVDTELGGQAVRKGDWLCGWVGSANRDHAVWDDPYEFRIDRGSNPHLGFGVGPHYCIGALVSRAALTVLFEILAEHVERFELPEEPRHLTSNWINGMARMDVVLHLGERS</sequence>